<keyword evidence="1" id="KW-0812">Transmembrane</keyword>
<protein>
    <recommendedName>
        <fullName evidence="2">DUF112 domain-containing protein</fullName>
    </recommendedName>
</protein>
<keyword evidence="1" id="KW-0472">Membrane</keyword>
<dbReference type="EMBL" id="PZFR01000135">
    <property type="protein sequence ID" value="PTI66075.1"/>
    <property type="molecule type" value="Genomic_DNA"/>
</dbReference>
<reference evidence="3 4" key="1">
    <citation type="journal article" date="2016" name="Front. Microbiol.">
        <title>Comprehensive Phylogenetic Analysis of Bovine Non-aureus Staphylococci Species Based on Whole-Genome Sequencing.</title>
        <authorList>
            <person name="Naushad S."/>
            <person name="Barkema H.W."/>
            <person name="Luby C."/>
            <person name="Condas L.A."/>
            <person name="Nobrega D.B."/>
            <person name="Carson D.A."/>
            <person name="De Buck J."/>
        </authorList>
    </citation>
    <scope>NUCLEOTIDE SEQUENCE [LARGE SCALE GENOMIC DNA]</scope>
    <source>
        <strain evidence="3 4">SNUC 1084</strain>
    </source>
</reference>
<evidence type="ECO:0000256" key="1">
    <source>
        <dbReference type="SAM" id="Phobius"/>
    </source>
</evidence>
<feature type="domain" description="DUF112" evidence="2">
    <location>
        <begin position="1"/>
        <end position="59"/>
    </location>
</feature>
<name>A0ABX5IJ86_9STAP</name>
<dbReference type="RefSeq" id="WP_107601376.1">
    <property type="nucleotide sequence ID" value="NZ_JBOIMJ010000001.1"/>
</dbReference>
<sequence>MSDQPILLYSIFLAMLFASVMTLVVGRAGVQVFTLLLKAPYSIIATFIIILSLLGAYATIMTY</sequence>
<feature type="transmembrane region" description="Helical" evidence="1">
    <location>
        <begin position="6"/>
        <end position="29"/>
    </location>
</feature>
<dbReference type="Proteomes" id="UP000240859">
    <property type="component" value="Unassembled WGS sequence"/>
</dbReference>
<evidence type="ECO:0000313" key="3">
    <source>
        <dbReference type="EMBL" id="PTI66075.1"/>
    </source>
</evidence>
<evidence type="ECO:0000313" key="4">
    <source>
        <dbReference type="Proteomes" id="UP000240859"/>
    </source>
</evidence>
<evidence type="ECO:0000259" key="2">
    <source>
        <dbReference type="Pfam" id="PF01970"/>
    </source>
</evidence>
<organism evidence="3 4">
    <name type="scientific">Staphylococcus succinus</name>
    <dbReference type="NCBI Taxonomy" id="61015"/>
    <lineage>
        <taxon>Bacteria</taxon>
        <taxon>Bacillati</taxon>
        <taxon>Bacillota</taxon>
        <taxon>Bacilli</taxon>
        <taxon>Bacillales</taxon>
        <taxon>Staphylococcaceae</taxon>
        <taxon>Staphylococcus</taxon>
    </lineage>
</organism>
<dbReference type="InterPro" id="IPR002823">
    <property type="entry name" value="DUF112_TM"/>
</dbReference>
<feature type="transmembrane region" description="Helical" evidence="1">
    <location>
        <begin position="41"/>
        <end position="60"/>
    </location>
</feature>
<accession>A0ABX5IJ86</accession>
<dbReference type="Pfam" id="PF01970">
    <property type="entry name" value="TctA"/>
    <property type="match status" value="1"/>
</dbReference>
<keyword evidence="1" id="KW-1133">Transmembrane helix</keyword>
<keyword evidence="4" id="KW-1185">Reference proteome</keyword>
<gene>
    <name evidence="3" type="ORF">BU057_12610</name>
</gene>
<proteinExistence type="predicted"/>
<comment type="caution">
    <text evidence="3">The sequence shown here is derived from an EMBL/GenBank/DDBJ whole genome shotgun (WGS) entry which is preliminary data.</text>
</comment>